<proteinExistence type="predicted"/>
<evidence type="ECO:0000313" key="3">
    <source>
        <dbReference type="EMBL" id="KAK1454513.1"/>
    </source>
</evidence>
<dbReference type="Pfam" id="PF23658">
    <property type="entry name" value="PDZ_CPAF_rel"/>
    <property type="match status" value="1"/>
</dbReference>
<dbReference type="InterPro" id="IPR052766">
    <property type="entry name" value="S41A_metabolite_peptidase"/>
</dbReference>
<evidence type="ECO:0000259" key="2">
    <source>
        <dbReference type="Pfam" id="PF23658"/>
    </source>
</evidence>
<dbReference type="Proteomes" id="UP001239795">
    <property type="component" value="Unassembled WGS sequence"/>
</dbReference>
<dbReference type="EMBL" id="MLGG01000029">
    <property type="protein sequence ID" value="KAK1454513.1"/>
    <property type="molecule type" value="Genomic_DNA"/>
</dbReference>
<evidence type="ECO:0000313" key="4">
    <source>
        <dbReference type="Proteomes" id="UP001239795"/>
    </source>
</evidence>
<feature type="non-terminal residue" evidence="3">
    <location>
        <position position="1"/>
    </location>
</feature>
<dbReference type="InterPro" id="IPR029045">
    <property type="entry name" value="ClpP/crotonase-like_dom_sf"/>
</dbReference>
<dbReference type="PANTHER" id="PTHR37049">
    <property type="entry name" value="PEPTIDASE S41 FAMILY PROTEIN"/>
    <property type="match status" value="1"/>
</dbReference>
<protein>
    <submittedName>
        <fullName evidence="3">Peptidase S41 family protein</fullName>
    </submittedName>
</protein>
<name>A0AAI9UA11_9PEZI</name>
<feature type="region of interest" description="Disordered" evidence="1">
    <location>
        <begin position="1"/>
        <end position="26"/>
    </location>
</feature>
<dbReference type="SUPFAM" id="SSF52096">
    <property type="entry name" value="ClpP/crotonase"/>
    <property type="match status" value="1"/>
</dbReference>
<dbReference type="InterPro" id="IPR056186">
    <property type="entry name" value="PDZ_CPAF-rel"/>
</dbReference>
<sequence>DDGLAGAATAQQHGAPTLRRDIPSPIPAPTSGSCRLTLAAWRVTAAPKLPAELAAACLRSVPNHQQPAVKLIQSLRAYVQWHSSLAWLRHPPPAYPFPPVDVDAGLARLGAQVEAHQFASEYDFQVQLGRLLASARDPHLVFEGDVFKPFLFRNDLLSDIVPKIDWTRVSGRRGTNNTKPWPAILRINGLDATVLVEQLGNERTSLPDPDGMWNSHFPTYAAPDRSLPLSLSSEFLSKGISIEYEDGSTSFQPSYAVLRPHVNFTGVCGGQAFYRRFCSPGLEASTLWAGPPRSSHGPPLGGTLSGDASIAGSFLNTTRYNDVAVLDIMNFGTDEGVGAASRSGRAAEHPGLVRYVRLTVSDFLEASENNRMKKLVIDLTGSAGTSLPAAIAILELVSTLHDTRGANPRPPNPFSPWAGVRSAHPKQLFPDVKVSQIENAGLHDGLASLGRAAYKVLGNNITSSAATTISSVRLLSNRVTQAILPGRVTTPGGREFATVSEILRPVHLHGGTFTAYQQRVRADLPGPPAPPARPGPGLFRPEDIVVLVDGTCHSACAFFYETTRRLNVTALAVGGRPRRGMMHSAAASRGAQMWSCEDIRDAASSALRILQSRDETSLHLNLDIVSEGYAVTRSRDRALSCSVSGKNMFGPADVETPLQFSQQPADCRILYTMETVGDAKAMWRHVADVAWTSEGQRFCVARPRPQAYVA</sequence>
<organism evidence="3 4">
    <name type="scientific">Colletotrichum melonis</name>
    <dbReference type="NCBI Taxonomy" id="1209925"/>
    <lineage>
        <taxon>Eukaryota</taxon>
        <taxon>Fungi</taxon>
        <taxon>Dikarya</taxon>
        <taxon>Ascomycota</taxon>
        <taxon>Pezizomycotina</taxon>
        <taxon>Sordariomycetes</taxon>
        <taxon>Hypocreomycetidae</taxon>
        <taxon>Glomerellales</taxon>
        <taxon>Glomerellaceae</taxon>
        <taxon>Colletotrichum</taxon>
        <taxon>Colletotrichum acutatum species complex</taxon>
    </lineage>
</organism>
<accession>A0AAI9UA11</accession>
<reference evidence="3 4" key="1">
    <citation type="submission" date="2016-10" db="EMBL/GenBank/DDBJ databases">
        <title>The genome sequence of Colletotrichum fioriniae PJ7.</title>
        <authorList>
            <person name="Baroncelli R."/>
        </authorList>
    </citation>
    <scope>NUCLEOTIDE SEQUENCE [LARGE SCALE GENOMIC DNA]</scope>
    <source>
        <strain evidence="3">Col 31</strain>
    </source>
</reference>
<keyword evidence="4" id="KW-1185">Reference proteome</keyword>
<comment type="caution">
    <text evidence="3">The sequence shown here is derived from an EMBL/GenBank/DDBJ whole genome shotgun (WGS) entry which is preliminary data.</text>
</comment>
<dbReference type="PANTHER" id="PTHR37049:SF4">
    <property type="entry name" value="RHODANESE DOMAIN-CONTAINING PROTEIN"/>
    <property type="match status" value="1"/>
</dbReference>
<gene>
    <name evidence="3" type="ORF">CMEL01_16696</name>
</gene>
<evidence type="ECO:0000256" key="1">
    <source>
        <dbReference type="SAM" id="MobiDB-lite"/>
    </source>
</evidence>
<feature type="domain" description="CPAF-like PDZ" evidence="2">
    <location>
        <begin position="177"/>
        <end position="260"/>
    </location>
</feature>
<dbReference type="AlphaFoldDB" id="A0AAI9UA11"/>